<evidence type="ECO:0008006" key="10">
    <source>
        <dbReference type="Google" id="ProtNLM"/>
    </source>
</evidence>
<dbReference type="Pfam" id="PF01867">
    <property type="entry name" value="Cas_Cas1"/>
    <property type="match status" value="1"/>
</dbReference>
<evidence type="ECO:0000256" key="3">
    <source>
        <dbReference type="ARBA" id="ARBA00022759"/>
    </source>
</evidence>
<feature type="non-terminal residue" evidence="9">
    <location>
        <position position="1"/>
    </location>
</feature>
<dbReference type="InterPro" id="IPR002729">
    <property type="entry name" value="CRISPR-assoc_Cas1"/>
</dbReference>
<keyword evidence="1" id="KW-0540">Nuclease</keyword>
<dbReference type="GO" id="GO:0016787">
    <property type="term" value="F:hydrolase activity"/>
    <property type="evidence" value="ECO:0007669"/>
    <property type="project" value="UniProtKB-KW"/>
</dbReference>
<evidence type="ECO:0000256" key="8">
    <source>
        <dbReference type="ARBA" id="ARBA00023211"/>
    </source>
</evidence>
<comment type="caution">
    <text evidence="9">The sequence shown here is derived from an EMBL/GenBank/DDBJ whole genome shotgun (WGS) entry which is preliminary data.</text>
</comment>
<dbReference type="Gene3D" id="3.100.10.20">
    <property type="entry name" value="CRISPR-associated endonuclease Cas1, N-terminal domain"/>
    <property type="match status" value="1"/>
</dbReference>
<name>X1VDQ8_9ZZZZ</name>
<dbReference type="GO" id="GO:0051607">
    <property type="term" value="P:defense response to virus"/>
    <property type="evidence" value="ECO:0007669"/>
    <property type="project" value="UniProtKB-KW"/>
</dbReference>
<dbReference type="InterPro" id="IPR042206">
    <property type="entry name" value="CRISPR-assoc_Cas1_C"/>
</dbReference>
<dbReference type="GO" id="GO:0004520">
    <property type="term" value="F:DNA endonuclease activity"/>
    <property type="evidence" value="ECO:0007669"/>
    <property type="project" value="InterPro"/>
</dbReference>
<keyword evidence="6" id="KW-0051">Antiviral defense</keyword>
<dbReference type="GO" id="GO:0046872">
    <property type="term" value="F:metal ion binding"/>
    <property type="evidence" value="ECO:0007669"/>
    <property type="project" value="UniProtKB-KW"/>
</dbReference>
<dbReference type="GO" id="GO:0003677">
    <property type="term" value="F:DNA binding"/>
    <property type="evidence" value="ECO:0007669"/>
    <property type="project" value="UniProtKB-KW"/>
</dbReference>
<gene>
    <name evidence="9" type="ORF">S12H4_42733</name>
</gene>
<dbReference type="PANTHER" id="PTHR43219">
    <property type="entry name" value="CRISPR-ASSOCIATED ENDONUCLEASE CAS1"/>
    <property type="match status" value="1"/>
</dbReference>
<keyword evidence="8" id="KW-0464">Manganese</keyword>
<evidence type="ECO:0000256" key="2">
    <source>
        <dbReference type="ARBA" id="ARBA00022723"/>
    </source>
</evidence>
<dbReference type="InterPro" id="IPR019858">
    <property type="entry name" value="CRISPR-assoc_Cas1_HMARI/TNEAP"/>
</dbReference>
<dbReference type="HAMAP" id="MF_01470">
    <property type="entry name" value="Cas1"/>
    <property type="match status" value="1"/>
</dbReference>
<keyword evidence="7" id="KW-0238">DNA-binding</keyword>
<evidence type="ECO:0000313" key="9">
    <source>
        <dbReference type="EMBL" id="GAJ15707.1"/>
    </source>
</evidence>
<keyword evidence="2" id="KW-0479">Metal-binding</keyword>
<evidence type="ECO:0000256" key="1">
    <source>
        <dbReference type="ARBA" id="ARBA00022722"/>
    </source>
</evidence>
<dbReference type="Gene3D" id="1.20.120.920">
    <property type="entry name" value="CRISPR-associated endonuclease Cas1, C-terminal domain"/>
    <property type="match status" value="1"/>
</dbReference>
<protein>
    <recommendedName>
        <fullName evidence="10">CRISPR-associated endonuclease Cas1</fullName>
    </recommendedName>
</protein>
<evidence type="ECO:0000256" key="4">
    <source>
        <dbReference type="ARBA" id="ARBA00022801"/>
    </source>
</evidence>
<dbReference type="PANTHER" id="PTHR43219:SF1">
    <property type="entry name" value="CRISPR-ASSOCIATED ENDONUCLEASE CAS1"/>
    <property type="match status" value="1"/>
</dbReference>
<dbReference type="NCBIfam" id="TIGR00287">
    <property type="entry name" value="cas1"/>
    <property type="match status" value="1"/>
</dbReference>
<evidence type="ECO:0000256" key="7">
    <source>
        <dbReference type="ARBA" id="ARBA00023125"/>
    </source>
</evidence>
<dbReference type="EMBL" id="BARW01026176">
    <property type="protein sequence ID" value="GAJ15707.1"/>
    <property type="molecule type" value="Genomic_DNA"/>
</dbReference>
<keyword evidence="5" id="KW-0460">Magnesium</keyword>
<dbReference type="InterPro" id="IPR042211">
    <property type="entry name" value="CRISPR-assoc_Cas1_N"/>
</dbReference>
<feature type="non-terminal residue" evidence="9">
    <location>
        <position position="259"/>
    </location>
</feature>
<dbReference type="GO" id="GO:0043571">
    <property type="term" value="P:maintenance of CRISPR repeat elements"/>
    <property type="evidence" value="ECO:0007669"/>
    <property type="project" value="InterPro"/>
</dbReference>
<keyword evidence="4" id="KW-0378">Hydrolase</keyword>
<dbReference type="NCBIfam" id="TIGR03641">
    <property type="entry name" value="cas1_HMARI"/>
    <property type="match status" value="1"/>
</dbReference>
<accession>X1VDQ8</accession>
<keyword evidence="3" id="KW-0255">Endonuclease</keyword>
<reference evidence="9" key="1">
    <citation type="journal article" date="2014" name="Front. Microbiol.">
        <title>High frequency of phylogenetically diverse reductive dehalogenase-homologous genes in deep subseafloor sedimentary metagenomes.</title>
        <authorList>
            <person name="Kawai M."/>
            <person name="Futagami T."/>
            <person name="Toyoda A."/>
            <person name="Takaki Y."/>
            <person name="Nishi S."/>
            <person name="Hori S."/>
            <person name="Arai W."/>
            <person name="Tsubouchi T."/>
            <person name="Morono Y."/>
            <person name="Uchiyama I."/>
            <person name="Ito T."/>
            <person name="Fujiyama A."/>
            <person name="Inagaki F."/>
            <person name="Takami H."/>
        </authorList>
    </citation>
    <scope>NUCLEOTIDE SEQUENCE</scope>
    <source>
        <strain evidence="9">Expedition CK06-06</strain>
    </source>
</reference>
<dbReference type="AlphaFoldDB" id="X1VDQ8"/>
<evidence type="ECO:0000256" key="6">
    <source>
        <dbReference type="ARBA" id="ARBA00023118"/>
    </source>
</evidence>
<evidence type="ECO:0000256" key="5">
    <source>
        <dbReference type="ARBA" id="ARBA00022842"/>
    </source>
</evidence>
<proteinExistence type="inferred from homology"/>
<organism evidence="9">
    <name type="scientific">marine sediment metagenome</name>
    <dbReference type="NCBI Taxonomy" id="412755"/>
    <lineage>
        <taxon>unclassified sequences</taxon>
        <taxon>metagenomes</taxon>
        <taxon>ecological metagenomes</taxon>
    </lineage>
</organism>
<sequence>VENTGEILIMGEVTINKKLLEFISKQKIILHFFNYYGYYVGSFYPREHYNSGHMILKQAEYYLDSEKRISLAKKFVCGAVENIKKVLNYYSNRGIELNEIMNSIKNLEQSIENQNSTEELMAIEGNIRGQYYKAFDKIFESPEFEFGGRSKRPPENRLNALISFGNSLLYVVCLSEIYKTHLDPRIGYLHTSNFRRFSLNLDIAEIFKPIIVDRINFTLINKGMIKANDFYEEANGIFLKEKGRKIFVEEFDKRMTTTI</sequence>